<dbReference type="EMBL" id="QGHC01000001">
    <property type="protein sequence ID" value="PWK92699.1"/>
    <property type="molecule type" value="Genomic_DNA"/>
</dbReference>
<proteinExistence type="predicted"/>
<protein>
    <submittedName>
        <fullName evidence="1">Uncharacterized protein</fullName>
    </submittedName>
</protein>
<comment type="caution">
    <text evidence="1">The sequence shown here is derived from an EMBL/GenBank/DDBJ whole genome shotgun (WGS) entry which is preliminary data.</text>
</comment>
<gene>
    <name evidence="1" type="ORF">C7456_10131</name>
</gene>
<dbReference type="AlphaFoldDB" id="A0A316IHQ4"/>
<dbReference type="OrthoDB" id="6044454at2"/>
<organism evidence="1 2">
    <name type="scientific">Fulvimonas soli</name>
    <dbReference type="NCBI Taxonomy" id="155197"/>
    <lineage>
        <taxon>Bacteria</taxon>
        <taxon>Pseudomonadati</taxon>
        <taxon>Pseudomonadota</taxon>
        <taxon>Gammaproteobacteria</taxon>
        <taxon>Lysobacterales</taxon>
        <taxon>Rhodanobacteraceae</taxon>
        <taxon>Fulvimonas</taxon>
    </lineage>
</organism>
<name>A0A316IHQ4_9GAMM</name>
<sequence>MPMIRIRLVGSRDDADALITALHGIDGIEHVEEVDEPMDAVRDDSSSNALVDDSEGHLYRIEVLAPDRLHAEAVEAVAEIQAGQRGYALEFVDEF</sequence>
<reference evidence="1 2" key="1">
    <citation type="submission" date="2018-05" db="EMBL/GenBank/DDBJ databases">
        <title>Genomic Encyclopedia of Type Strains, Phase IV (KMG-IV): sequencing the most valuable type-strain genomes for metagenomic binning, comparative biology and taxonomic classification.</title>
        <authorList>
            <person name="Goeker M."/>
        </authorList>
    </citation>
    <scope>NUCLEOTIDE SEQUENCE [LARGE SCALE GENOMIC DNA]</scope>
    <source>
        <strain evidence="1 2">DSM 14263</strain>
    </source>
</reference>
<keyword evidence="2" id="KW-1185">Reference proteome</keyword>
<dbReference type="RefSeq" id="WP_109721759.1">
    <property type="nucleotide sequence ID" value="NZ_MSZV01000017.1"/>
</dbReference>
<evidence type="ECO:0000313" key="2">
    <source>
        <dbReference type="Proteomes" id="UP000245812"/>
    </source>
</evidence>
<dbReference type="Proteomes" id="UP000245812">
    <property type="component" value="Unassembled WGS sequence"/>
</dbReference>
<evidence type="ECO:0000313" key="1">
    <source>
        <dbReference type="EMBL" id="PWK92699.1"/>
    </source>
</evidence>
<accession>A0A316IHQ4</accession>